<reference evidence="4" key="1">
    <citation type="submission" date="2022-10" db="EMBL/GenBank/DDBJ databases">
        <title>Description of Fervidibacillus gen. nov. in the family Fervidibacillaceae fam. nov. with two species, Fervidibacillus albus sp. nov., and Fervidibacillus halotolerans sp. nov., isolated from tidal flat sediments.</title>
        <authorList>
            <person name="Kwon K.K."/>
            <person name="Yang S.-H."/>
        </authorList>
    </citation>
    <scope>NUCLEOTIDE SEQUENCE</scope>
    <source>
        <strain evidence="4">JCM 19140</strain>
    </source>
</reference>
<evidence type="ECO:0000256" key="1">
    <source>
        <dbReference type="SAM" id="Coils"/>
    </source>
</evidence>
<dbReference type="PANTHER" id="PTHR34385:SF1">
    <property type="entry name" value="PEPTIDOGLYCAN L-ALANYL-D-GLUTAMATE ENDOPEPTIDASE CWLK"/>
    <property type="match status" value="1"/>
</dbReference>
<gene>
    <name evidence="4" type="ORF">OEV98_05175</name>
</gene>
<evidence type="ECO:0000313" key="5">
    <source>
        <dbReference type="Proteomes" id="UP001209318"/>
    </source>
</evidence>
<dbReference type="InterPro" id="IPR009045">
    <property type="entry name" value="Zn_M74/Hedgehog-like"/>
</dbReference>
<evidence type="ECO:0000256" key="2">
    <source>
        <dbReference type="SAM" id="SignalP"/>
    </source>
</evidence>
<dbReference type="Gene3D" id="3.30.1380.10">
    <property type="match status" value="1"/>
</dbReference>
<keyword evidence="5" id="KW-1185">Reference proteome</keyword>
<dbReference type="InterPro" id="IPR052179">
    <property type="entry name" value="DD-CPase-like"/>
</dbReference>
<evidence type="ECO:0000259" key="3">
    <source>
        <dbReference type="Pfam" id="PF02557"/>
    </source>
</evidence>
<sequence>MRTFGVTILALLLFVQFGCSSNELQQLNAEQKLKIQQPGAREIDGTKENITKWKYIVEKQQAEEAARIAAEEAEKKAAEEARRKEELAKQEASSKTDQMIKIVMANGEFQMDKQFFNQVVKVDGVNTIQNPTNLLVLANKTYYLPSNYRPDNLVQPNVPFVFQGAEQNFMRKEAADALEDMFATAKEEGINLIARSGFRSYQTQEAVFNREVNEVGYDQAILAVAVPGTSEHQTGLTMDITANSVNQQLVEEFGKTKEGIWLRDNAHRFGFILRYPEGKEDITKYMYEPWHFRYIGIEAATIIYENDWTLEEFFRVVKGI</sequence>
<dbReference type="RefSeq" id="WP_263072149.1">
    <property type="nucleotide sequence ID" value="NZ_JAOUSF010000002.1"/>
</dbReference>
<dbReference type="Proteomes" id="UP001209318">
    <property type="component" value="Unassembled WGS sequence"/>
</dbReference>
<dbReference type="InterPro" id="IPR003709">
    <property type="entry name" value="VanY-like_core_dom"/>
</dbReference>
<feature type="chain" id="PRO_5042035254" evidence="2">
    <location>
        <begin position="22"/>
        <end position="320"/>
    </location>
</feature>
<proteinExistence type="predicted"/>
<dbReference type="EMBL" id="JAOUSF010000002">
    <property type="protein sequence ID" value="MCU9612940.1"/>
    <property type="molecule type" value="Genomic_DNA"/>
</dbReference>
<dbReference type="Pfam" id="PF02557">
    <property type="entry name" value="VanY"/>
    <property type="match status" value="1"/>
</dbReference>
<dbReference type="CDD" id="cd14852">
    <property type="entry name" value="LD-carboxypeptidase"/>
    <property type="match status" value="1"/>
</dbReference>
<name>A0AAE3LLY3_9BACI</name>
<comment type="caution">
    <text evidence="4">The sequence shown here is derived from an EMBL/GenBank/DDBJ whole genome shotgun (WGS) entry which is preliminary data.</text>
</comment>
<organism evidence="4 5">
    <name type="scientific">Perspicuibacillus lycopersici</name>
    <dbReference type="NCBI Taxonomy" id="1325689"/>
    <lineage>
        <taxon>Bacteria</taxon>
        <taxon>Bacillati</taxon>
        <taxon>Bacillota</taxon>
        <taxon>Bacilli</taxon>
        <taxon>Bacillales</taxon>
        <taxon>Bacillaceae</taxon>
        <taxon>Perspicuibacillus</taxon>
    </lineage>
</organism>
<keyword evidence="2" id="KW-0732">Signal</keyword>
<dbReference type="GO" id="GO:0008233">
    <property type="term" value="F:peptidase activity"/>
    <property type="evidence" value="ECO:0007669"/>
    <property type="project" value="InterPro"/>
</dbReference>
<dbReference type="AlphaFoldDB" id="A0AAE3LLY3"/>
<dbReference type="PANTHER" id="PTHR34385">
    <property type="entry name" value="D-ALANYL-D-ALANINE CARBOXYPEPTIDASE"/>
    <property type="match status" value="1"/>
</dbReference>
<keyword evidence="1" id="KW-0175">Coiled coil</keyword>
<evidence type="ECO:0000313" key="4">
    <source>
        <dbReference type="EMBL" id="MCU9612940.1"/>
    </source>
</evidence>
<protein>
    <submittedName>
        <fullName evidence="4">M15 family metallopeptidase</fullName>
    </submittedName>
</protein>
<dbReference type="SUPFAM" id="SSF55166">
    <property type="entry name" value="Hedgehog/DD-peptidase"/>
    <property type="match status" value="1"/>
</dbReference>
<accession>A0AAE3LLY3</accession>
<feature type="domain" description="D-alanyl-D-alanine carboxypeptidase-like core" evidence="3">
    <location>
        <begin position="169"/>
        <end position="296"/>
    </location>
</feature>
<feature type="signal peptide" evidence="2">
    <location>
        <begin position="1"/>
        <end position="21"/>
    </location>
</feature>
<feature type="coiled-coil region" evidence="1">
    <location>
        <begin position="56"/>
        <end position="98"/>
    </location>
</feature>
<dbReference type="InterPro" id="IPR058193">
    <property type="entry name" value="VanY/YodJ_core_dom"/>
</dbReference>
<dbReference type="GO" id="GO:0006508">
    <property type="term" value="P:proteolysis"/>
    <property type="evidence" value="ECO:0007669"/>
    <property type="project" value="InterPro"/>
</dbReference>